<feature type="compositionally biased region" description="Basic and acidic residues" evidence="1">
    <location>
        <begin position="187"/>
        <end position="198"/>
    </location>
</feature>
<accession>A0A6J4JU09</accession>
<organism evidence="2">
    <name type="scientific">uncultured Acetobacteraceae bacterium</name>
    <dbReference type="NCBI Taxonomy" id="169975"/>
    <lineage>
        <taxon>Bacteria</taxon>
        <taxon>Pseudomonadati</taxon>
        <taxon>Pseudomonadota</taxon>
        <taxon>Alphaproteobacteria</taxon>
        <taxon>Acetobacterales</taxon>
        <taxon>Acetobacteraceae</taxon>
        <taxon>environmental samples</taxon>
    </lineage>
</organism>
<evidence type="ECO:0000256" key="1">
    <source>
        <dbReference type="SAM" id="MobiDB-lite"/>
    </source>
</evidence>
<keyword evidence="2" id="KW-0406">Ion transport</keyword>
<dbReference type="EMBL" id="CADCTG010000351">
    <property type="protein sequence ID" value="CAA9287599.1"/>
    <property type="molecule type" value="Genomic_DNA"/>
</dbReference>
<feature type="compositionally biased region" description="Low complexity" evidence="1">
    <location>
        <begin position="200"/>
        <end position="213"/>
    </location>
</feature>
<feature type="non-terminal residue" evidence="2">
    <location>
        <position position="1"/>
    </location>
</feature>
<name>A0A6J4JU09_9PROT</name>
<feature type="region of interest" description="Disordered" evidence="1">
    <location>
        <begin position="1"/>
        <end position="61"/>
    </location>
</feature>
<sequence length="282" mass="29792">AGEAHRRRRGRHAARGRRAAHHVAALPARRRGADPAERRHSRARNLRHRDGAVGRSAGPHRHRAALGFHRRAGAPRLRLPRPLLPRPLGAVRPRGGRHRLAARHRRAVRAAGAPHPAGVAVGERGALAPRGGGGDARGAPRHGQHSSAHDAAVLRLRGDGGEALRRRHAGGVRDAGREPFHAVPTDDAGRLGEHRETGDGAAPAGAAVLPAFHPGRHLRRPEPLHRRHRGKHPEPAGGARGGGTDRGAGGSARGRRRAAPGDQGFARRGRRAAGRSRASSGV</sequence>
<proteinExistence type="predicted"/>
<feature type="compositionally biased region" description="Gly residues" evidence="1">
    <location>
        <begin position="238"/>
        <end position="252"/>
    </location>
</feature>
<reference evidence="2" key="1">
    <citation type="submission" date="2020-02" db="EMBL/GenBank/DDBJ databases">
        <authorList>
            <person name="Meier V. D."/>
        </authorList>
    </citation>
    <scope>NUCLEOTIDE SEQUENCE</scope>
    <source>
        <strain evidence="2">AVDCRST_MAG08</strain>
    </source>
</reference>
<evidence type="ECO:0000313" key="2">
    <source>
        <dbReference type="EMBL" id="CAA9287599.1"/>
    </source>
</evidence>
<feature type="compositionally biased region" description="Basic residues" evidence="1">
    <location>
        <begin position="214"/>
        <end position="231"/>
    </location>
</feature>
<keyword evidence="2" id="KW-0407">Ion channel</keyword>
<feature type="compositionally biased region" description="Basic residues" evidence="1">
    <location>
        <begin position="1"/>
        <end position="21"/>
    </location>
</feature>
<feature type="non-terminal residue" evidence="2">
    <location>
        <position position="282"/>
    </location>
</feature>
<feature type="region of interest" description="Disordered" evidence="1">
    <location>
        <begin position="128"/>
        <end position="149"/>
    </location>
</feature>
<feature type="region of interest" description="Disordered" evidence="1">
    <location>
        <begin position="167"/>
        <end position="282"/>
    </location>
</feature>
<gene>
    <name evidence="2" type="ORF">AVDCRST_MAG08-4354</name>
</gene>
<dbReference type="AlphaFoldDB" id="A0A6J4JU09"/>
<protein>
    <submittedName>
        <fullName evidence="2">Voltage-gated sodium channel subunit</fullName>
    </submittedName>
</protein>
<keyword evidence="2" id="KW-0813">Transport</keyword>
<dbReference type="GO" id="GO:0034220">
    <property type="term" value="P:monoatomic ion transmembrane transport"/>
    <property type="evidence" value="ECO:0007669"/>
    <property type="project" value="UniProtKB-KW"/>
</dbReference>